<dbReference type="EMBL" id="JAVDQH010000009">
    <property type="protein sequence ID" value="MDR6244597.1"/>
    <property type="molecule type" value="Genomic_DNA"/>
</dbReference>
<evidence type="ECO:0000313" key="2">
    <source>
        <dbReference type="EMBL" id="MDR6244597.1"/>
    </source>
</evidence>
<accession>A0ABU1J0V4</accession>
<organism evidence="2 3">
    <name type="scientific">Paenibacillus hunanensis</name>
    <dbReference type="NCBI Taxonomy" id="539262"/>
    <lineage>
        <taxon>Bacteria</taxon>
        <taxon>Bacillati</taxon>
        <taxon>Bacillota</taxon>
        <taxon>Bacilli</taxon>
        <taxon>Bacillales</taxon>
        <taxon>Paenibacillaceae</taxon>
        <taxon>Paenibacillus</taxon>
    </lineage>
</organism>
<protein>
    <recommendedName>
        <fullName evidence="4">SLH domain-containing protein</fullName>
    </recommendedName>
</protein>
<dbReference type="RefSeq" id="WP_188776757.1">
    <property type="nucleotide sequence ID" value="NZ_BMMB01000007.1"/>
</dbReference>
<evidence type="ECO:0000313" key="3">
    <source>
        <dbReference type="Proteomes" id="UP001185028"/>
    </source>
</evidence>
<proteinExistence type="predicted"/>
<feature type="region of interest" description="Disordered" evidence="1">
    <location>
        <begin position="118"/>
        <end position="152"/>
    </location>
</feature>
<evidence type="ECO:0008006" key="4">
    <source>
        <dbReference type="Google" id="ProtNLM"/>
    </source>
</evidence>
<dbReference type="Proteomes" id="UP001185028">
    <property type="component" value="Unassembled WGS sequence"/>
</dbReference>
<comment type="caution">
    <text evidence="2">The sequence shown here is derived from an EMBL/GenBank/DDBJ whole genome shotgun (WGS) entry which is preliminary data.</text>
</comment>
<keyword evidence="3" id="KW-1185">Reference proteome</keyword>
<feature type="compositionally biased region" description="Low complexity" evidence="1">
    <location>
        <begin position="133"/>
        <end position="144"/>
    </location>
</feature>
<gene>
    <name evidence="2" type="ORF">JOC58_002494</name>
</gene>
<name>A0ABU1J0V4_9BACL</name>
<reference evidence="2 3" key="1">
    <citation type="submission" date="2023-07" db="EMBL/GenBank/DDBJ databases">
        <title>Genomic Encyclopedia of Type Strains, Phase IV (KMG-IV): sequencing the most valuable type-strain genomes for metagenomic binning, comparative biology and taxonomic classification.</title>
        <authorList>
            <person name="Goeker M."/>
        </authorList>
    </citation>
    <scope>NUCLEOTIDE SEQUENCE [LARGE SCALE GENOMIC DNA]</scope>
    <source>
        <strain evidence="2 3">DSM 22170</strain>
    </source>
</reference>
<evidence type="ECO:0000256" key="1">
    <source>
        <dbReference type="SAM" id="MobiDB-lite"/>
    </source>
</evidence>
<sequence length="218" mass="24286">MNHDHHQSSSIAPSLQPTTPLTYATAIPLLVKELGLHIKNLRFVKAPQASDYFTTIDNQAPYSEDMLIASLNGLPLSPELDPAAPMQRVDFAILLWHVLEQDNSQEAQAFQIVNDAEQEESISIDEKMNPNDTNTTTSSSSISTANEQHTASVEHVQCSVNLEQTEHSDADRFQHMMDRGIVSTQESSDIRPYEPITYAEAIAMLAHTRSLFHANRSM</sequence>